<accession>A0ACB9S716</accession>
<comment type="caution">
    <text evidence="1">The sequence shown here is derived from an EMBL/GenBank/DDBJ whole genome shotgun (WGS) entry which is preliminary data.</text>
</comment>
<keyword evidence="2" id="KW-1185">Reference proteome</keyword>
<gene>
    <name evidence="1" type="ORF">MLD38_004850</name>
</gene>
<evidence type="ECO:0000313" key="1">
    <source>
        <dbReference type="EMBL" id="KAI4386980.1"/>
    </source>
</evidence>
<sequence>MTSRFAAMEEGKEKEAAPVRMSKSGALPVRLLMVSLTFLLVGLGLCIASMFAVKYFGIQNQISVAPVAESNIRPCFDEPSSVSSWVNPLSNLLHNMNDSDLFWRASFVPRVKAYPFKRVPKIAFLFLTKGPLPLAPIWERFFKGHEGMYSIYLHSHPAYVADFPASSVFHQRQIPSQVAEWGVMSMCDAERRLLANALLDISNEWFILLSEACIPLQKFTVIYLYLSRSRHSFMGAFDEPGPYGRGRYDWNMAPEVNITDWRKGAQWFEVNRKLAVDMVADDVYYPKFKEFCRPACYVDEHYFQTMLSIQSPHLLANRSLTYVDWSRGGAHPATFGRGDVTEEFFRRISEGSTCVYNDQPSSLCFLFARKFAPSALEPLLNLTSKVFGF</sequence>
<reference evidence="2" key="1">
    <citation type="journal article" date="2023" name="Front. Plant Sci.">
        <title>Chromosomal-level genome assembly of Melastoma candidum provides insights into trichome evolution.</title>
        <authorList>
            <person name="Zhong Y."/>
            <person name="Wu W."/>
            <person name="Sun C."/>
            <person name="Zou P."/>
            <person name="Liu Y."/>
            <person name="Dai S."/>
            <person name="Zhou R."/>
        </authorList>
    </citation>
    <scope>NUCLEOTIDE SEQUENCE [LARGE SCALE GENOMIC DNA]</scope>
</reference>
<evidence type="ECO:0000313" key="2">
    <source>
        <dbReference type="Proteomes" id="UP001057402"/>
    </source>
</evidence>
<name>A0ACB9S716_9MYRT</name>
<dbReference type="Proteomes" id="UP001057402">
    <property type="component" value="Chromosome 2"/>
</dbReference>
<dbReference type="EMBL" id="CM042881">
    <property type="protein sequence ID" value="KAI4386980.1"/>
    <property type="molecule type" value="Genomic_DNA"/>
</dbReference>
<organism evidence="1 2">
    <name type="scientific">Melastoma candidum</name>
    <dbReference type="NCBI Taxonomy" id="119954"/>
    <lineage>
        <taxon>Eukaryota</taxon>
        <taxon>Viridiplantae</taxon>
        <taxon>Streptophyta</taxon>
        <taxon>Embryophyta</taxon>
        <taxon>Tracheophyta</taxon>
        <taxon>Spermatophyta</taxon>
        <taxon>Magnoliopsida</taxon>
        <taxon>eudicotyledons</taxon>
        <taxon>Gunneridae</taxon>
        <taxon>Pentapetalae</taxon>
        <taxon>rosids</taxon>
        <taxon>malvids</taxon>
        <taxon>Myrtales</taxon>
        <taxon>Melastomataceae</taxon>
        <taxon>Melastomatoideae</taxon>
        <taxon>Melastomateae</taxon>
        <taxon>Melastoma</taxon>
    </lineage>
</organism>
<protein>
    <submittedName>
        <fullName evidence="1">Uncharacterized protein</fullName>
    </submittedName>
</protein>
<proteinExistence type="predicted"/>